<keyword evidence="3" id="KW-1185">Reference proteome</keyword>
<dbReference type="AlphaFoldDB" id="A0A841T4I6"/>
<dbReference type="InterPro" id="IPR054201">
    <property type="entry name" value="DUF6906"/>
</dbReference>
<organism evidence="2 3">
    <name type="scientific">Cohnella lubricantis</name>
    <dbReference type="NCBI Taxonomy" id="2163172"/>
    <lineage>
        <taxon>Bacteria</taxon>
        <taxon>Bacillati</taxon>
        <taxon>Bacillota</taxon>
        <taxon>Bacilli</taxon>
        <taxon>Bacillales</taxon>
        <taxon>Paenibacillaceae</taxon>
        <taxon>Cohnella</taxon>
    </lineage>
</organism>
<name>A0A841T4I6_9BACL</name>
<reference evidence="2 3" key="1">
    <citation type="submission" date="2020-08" db="EMBL/GenBank/DDBJ databases">
        <title>Cohnella phylogeny.</title>
        <authorList>
            <person name="Dunlap C."/>
        </authorList>
    </citation>
    <scope>NUCLEOTIDE SEQUENCE [LARGE SCALE GENOMIC DNA]</scope>
    <source>
        <strain evidence="2 3">DSM 103658</strain>
    </source>
</reference>
<dbReference type="RefSeq" id="WP_185177767.1">
    <property type="nucleotide sequence ID" value="NZ_CBCSEP010000004.1"/>
</dbReference>
<gene>
    <name evidence="2" type="ORF">H4Q31_03935</name>
</gene>
<evidence type="ECO:0000313" key="2">
    <source>
        <dbReference type="EMBL" id="MBB6676473.1"/>
    </source>
</evidence>
<proteinExistence type="predicted"/>
<accession>A0A841T4I6</accession>
<dbReference type="EMBL" id="JACJVN010000017">
    <property type="protein sequence ID" value="MBB6676473.1"/>
    <property type="molecule type" value="Genomic_DNA"/>
</dbReference>
<dbReference type="Pfam" id="PF21847">
    <property type="entry name" value="DUF6906"/>
    <property type="match status" value="1"/>
</dbReference>
<sequence length="50" mass="5831">MKHDRRPNRRQMRAIAAAGLMPSEWYVVKNLSGELHIKNRFTDKVKVIPA</sequence>
<protein>
    <recommendedName>
        <fullName evidence="1">DUF6906 domain-containing protein</fullName>
    </recommendedName>
</protein>
<evidence type="ECO:0000313" key="3">
    <source>
        <dbReference type="Proteomes" id="UP000574133"/>
    </source>
</evidence>
<dbReference type="Proteomes" id="UP000574133">
    <property type="component" value="Unassembled WGS sequence"/>
</dbReference>
<comment type="caution">
    <text evidence="2">The sequence shown here is derived from an EMBL/GenBank/DDBJ whole genome shotgun (WGS) entry which is preliminary data.</text>
</comment>
<evidence type="ECO:0000259" key="1">
    <source>
        <dbReference type="Pfam" id="PF21847"/>
    </source>
</evidence>
<feature type="domain" description="DUF6906" evidence="1">
    <location>
        <begin position="1"/>
        <end position="49"/>
    </location>
</feature>